<dbReference type="HOGENOM" id="CLU_011910_2_0_1"/>
<dbReference type="Proteomes" id="UP000054342">
    <property type="component" value="Unassembled WGS sequence"/>
</dbReference>
<dbReference type="GO" id="GO:0000981">
    <property type="term" value="F:DNA-binding transcription factor activity, RNA polymerase II-specific"/>
    <property type="evidence" value="ECO:0007669"/>
    <property type="project" value="TreeGrafter"/>
</dbReference>
<keyword evidence="7" id="KW-1185">Reference proteome</keyword>
<dbReference type="SMART" id="SM00906">
    <property type="entry name" value="Fungal_trans"/>
    <property type="match status" value="1"/>
</dbReference>
<evidence type="ECO:0000313" key="6">
    <source>
        <dbReference type="EMBL" id="KIW56651.1"/>
    </source>
</evidence>
<dbReference type="GO" id="GO:0000978">
    <property type="term" value="F:RNA polymerase II cis-regulatory region sequence-specific DNA binding"/>
    <property type="evidence" value="ECO:0007669"/>
    <property type="project" value="TreeGrafter"/>
</dbReference>
<dbReference type="OrthoDB" id="4120672at2759"/>
<gene>
    <name evidence="6" type="ORF">PV05_05291</name>
</gene>
<keyword evidence="1" id="KW-0805">Transcription regulation</keyword>
<evidence type="ECO:0000313" key="7">
    <source>
        <dbReference type="Proteomes" id="UP000054342"/>
    </source>
</evidence>
<dbReference type="GO" id="GO:0006351">
    <property type="term" value="P:DNA-templated transcription"/>
    <property type="evidence" value="ECO:0007669"/>
    <property type="project" value="InterPro"/>
</dbReference>
<proteinExistence type="predicted"/>
<accession>A0A0D2BVZ8</accession>
<dbReference type="PANTHER" id="PTHR47424:SF3">
    <property type="entry name" value="REGULATORY PROTEIN GAL4"/>
    <property type="match status" value="1"/>
</dbReference>
<dbReference type="Pfam" id="PF04082">
    <property type="entry name" value="Fungal_trans"/>
    <property type="match status" value="1"/>
</dbReference>
<dbReference type="PANTHER" id="PTHR47424">
    <property type="entry name" value="REGULATORY PROTEIN GAL4"/>
    <property type="match status" value="1"/>
</dbReference>
<dbReference type="AlphaFoldDB" id="A0A0D2BVZ8"/>
<dbReference type="CDD" id="cd12148">
    <property type="entry name" value="fungal_TF_MHR"/>
    <property type="match status" value="1"/>
</dbReference>
<dbReference type="GO" id="GO:0000435">
    <property type="term" value="P:positive regulation of transcription from RNA polymerase II promoter by galactose"/>
    <property type="evidence" value="ECO:0007669"/>
    <property type="project" value="TreeGrafter"/>
</dbReference>
<feature type="domain" description="Xylanolytic transcriptional activator regulatory" evidence="5">
    <location>
        <begin position="152"/>
        <end position="226"/>
    </location>
</feature>
<keyword evidence="3" id="KW-0804">Transcription</keyword>
<evidence type="ECO:0000259" key="5">
    <source>
        <dbReference type="SMART" id="SM00906"/>
    </source>
</evidence>
<organism evidence="6 7">
    <name type="scientific">Exophiala xenobiotica</name>
    <dbReference type="NCBI Taxonomy" id="348802"/>
    <lineage>
        <taxon>Eukaryota</taxon>
        <taxon>Fungi</taxon>
        <taxon>Dikarya</taxon>
        <taxon>Ascomycota</taxon>
        <taxon>Pezizomycotina</taxon>
        <taxon>Eurotiomycetes</taxon>
        <taxon>Chaetothyriomycetidae</taxon>
        <taxon>Chaetothyriales</taxon>
        <taxon>Herpotrichiellaceae</taxon>
        <taxon>Exophiala</taxon>
    </lineage>
</organism>
<evidence type="ECO:0000256" key="4">
    <source>
        <dbReference type="ARBA" id="ARBA00023242"/>
    </source>
</evidence>
<sequence>MRGSTASSASFPPRKRARRATVIRRSNELEPENFILPPFVLAKELVGYFFRYTYPLYPILHEPTFREDFEATYQDSSQPTAAWLSILNLVFAFGCDYLDMSLRDASELAETFHDRASELILSVCFQQSTVQIVQALFLLTAHLQSDLKMNKSWLSIGCLVRTAQGLRMNLDPSSRDISLVDQEIRKRLWWGIYSVDRFISLRQGQSPALISESACTVGVPLTSCEGMSEEDLSAFPELHQTPCPIYLFNAMVQLSHMVESISTPALKDSNSLVQMYTARSDGLLDFDEVQMSIQIAQVGEQEAKLAAWKRTLPEHLQFEAIYEDEECRRQCLMLHLRYLHIRLLVHRQVLSIVVRQGSRKVNMPPPGYLKSVITASVEQCAECASQTVSVITGNQNARAIGPWWYNISLMFTALGTLFAVHASANLFPSIDVEAMAAAISDASESLSQLSNVNPLMARCSRYFESLRRRMAKVASVQKADYRKGNPLEISVHTDSNVDTQNGQEAQHGEVELGVNAASVGSESGAGSLDEDWTRLFLEPMLPDFTDDIFDI</sequence>
<dbReference type="InterPro" id="IPR007219">
    <property type="entry name" value="XnlR_reg_dom"/>
</dbReference>
<dbReference type="GO" id="GO:0008270">
    <property type="term" value="F:zinc ion binding"/>
    <property type="evidence" value="ECO:0007669"/>
    <property type="project" value="InterPro"/>
</dbReference>
<keyword evidence="4" id="KW-0539">Nucleus</keyword>
<evidence type="ECO:0000256" key="1">
    <source>
        <dbReference type="ARBA" id="ARBA00023015"/>
    </source>
</evidence>
<name>A0A0D2BVZ8_9EURO</name>
<dbReference type="InterPro" id="IPR051127">
    <property type="entry name" value="Fungal_SecMet_Regulators"/>
</dbReference>
<evidence type="ECO:0000256" key="3">
    <source>
        <dbReference type="ARBA" id="ARBA00023163"/>
    </source>
</evidence>
<evidence type="ECO:0000256" key="2">
    <source>
        <dbReference type="ARBA" id="ARBA00023125"/>
    </source>
</evidence>
<dbReference type="STRING" id="348802.A0A0D2BVZ8"/>
<keyword evidence="2" id="KW-0238">DNA-binding</keyword>
<dbReference type="GO" id="GO:0005634">
    <property type="term" value="C:nucleus"/>
    <property type="evidence" value="ECO:0007669"/>
    <property type="project" value="TreeGrafter"/>
</dbReference>
<dbReference type="EMBL" id="KN847319">
    <property type="protein sequence ID" value="KIW56651.1"/>
    <property type="molecule type" value="Genomic_DNA"/>
</dbReference>
<dbReference type="GeneID" id="25327199"/>
<reference evidence="6 7" key="1">
    <citation type="submission" date="2015-01" db="EMBL/GenBank/DDBJ databases">
        <title>The Genome Sequence of Exophiala xenobiotica CBS118157.</title>
        <authorList>
            <consortium name="The Broad Institute Genomics Platform"/>
            <person name="Cuomo C."/>
            <person name="de Hoog S."/>
            <person name="Gorbushina A."/>
            <person name="Stielow B."/>
            <person name="Teixiera M."/>
            <person name="Abouelleil A."/>
            <person name="Chapman S.B."/>
            <person name="Priest M."/>
            <person name="Young S.K."/>
            <person name="Wortman J."/>
            <person name="Nusbaum C."/>
            <person name="Birren B."/>
        </authorList>
    </citation>
    <scope>NUCLEOTIDE SEQUENCE [LARGE SCALE GENOMIC DNA]</scope>
    <source>
        <strain evidence="6 7">CBS 118157</strain>
    </source>
</reference>
<dbReference type="RefSeq" id="XP_013317235.1">
    <property type="nucleotide sequence ID" value="XM_013461781.1"/>
</dbReference>
<protein>
    <recommendedName>
        <fullName evidence="5">Xylanolytic transcriptional activator regulatory domain-containing protein</fullName>
    </recommendedName>
</protein>